<dbReference type="GO" id="GO:0010605">
    <property type="term" value="P:negative regulation of macromolecule metabolic process"/>
    <property type="evidence" value="ECO:0007669"/>
    <property type="project" value="UniProtKB-ARBA"/>
</dbReference>
<dbReference type="PANTHER" id="PTHR23092">
    <property type="entry name" value="POLY(A) RNA POLYMERASE"/>
    <property type="match status" value="1"/>
</dbReference>
<feature type="compositionally biased region" description="Basic and acidic residues" evidence="5">
    <location>
        <begin position="619"/>
        <end position="636"/>
    </location>
</feature>
<dbReference type="GO" id="GO:0043634">
    <property type="term" value="P:polyadenylation-dependent ncRNA catabolic process"/>
    <property type="evidence" value="ECO:0007669"/>
    <property type="project" value="TreeGrafter"/>
</dbReference>
<dbReference type="InterPro" id="IPR002058">
    <property type="entry name" value="PAP_assoc"/>
</dbReference>
<protein>
    <recommendedName>
        <fullName evidence="2">polynucleotide adenylyltransferase</fullName>
        <ecNumber evidence="2">2.7.7.19</ecNumber>
    </recommendedName>
</protein>
<dbReference type="EC" id="2.7.7.19" evidence="2"/>
<dbReference type="SUPFAM" id="SSF81301">
    <property type="entry name" value="Nucleotidyltransferase"/>
    <property type="match status" value="1"/>
</dbReference>
<dbReference type="GO" id="GO:0046872">
    <property type="term" value="F:metal ion binding"/>
    <property type="evidence" value="ECO:0007669"/>
    <property type="project" value="UniProtKB-KW"/>
</dbReference>
<comment type="similarity">
    <text evidence="1">Belongs to the DNA polymerase type-B-like family.</text>
</comment>
<organism evidence="8 9">
    <name type="scientific">Psilocybe cyanescens</name>
    <dbReference type="NCBI Taxonomy" id="93625"/>
    <lineage>
        <taxon>Eukaryota</taxon>
        <taxon>Fungi</taxon>
        <taxon>Dikarya</taxon>
        <taxon>Basidiomycota</taxon>
        <taxon>Agaricomycotina</taxon>
        <taxon>Agaricomycetes</taxon>
        <taxon>Agaricomycetidae</taxon>
        <taxon>Agaricales</taxon>
        <taxon>Agaricineae</taxon>
        <taxon>Strophariaceae</taxon>
        <taxon>Psilocybe</taxon>
    </lineage>
</organism>
<keyword evidence="4" id="KW-0460">Magnesium</keyword>
<dbReference type="Proteomes" id="UP000283269">
    <property type="component" value="Unassembled WGS sequence"/>
</dbReference>
<dbReference type="FunCoup" id="A0A409XFM8">
    <property type="interactions" value="219"/>
</dbReference>
<dbReference type="FunFam" id="1.10.1410.10:FF:000003">
    <property type="entry name" value="non-canonical poly(A) RNA polymerase PAPD7"/>
    <property type="match status" value="1"/>
</dbReference>
<reference evidence="8 9" key="1">
    <citation type="journal article" date="2018" name="Evol. Lett.">
        <title>Horizontal gene cluster transfer increased hallucinogenic mushroom diversity.</title>
        <authorList>
            <person name="Reynolds H.T."/>
            <person name="Vijayakumar V."/>
            <person name="Gluck-Thaler E."/>
            <person name="Korotkin H.B."/>
            <person name="Matheny P.B."/>
            <person name="Slot J.C."/>
        </authorList>
    </citation>
    <scope>NUCLEOTIDE SEQUENCE [LARGE SCALE GENOMIC DNA]</scope>
    <source>
        <strain evidence="8 9">2631</strain>
    </source>
</reference>
<evidence type="ECO:0000256" key="1">
    <source>
        <dbReference type="ARBA" id="ARBA00008593"/>
    </source>
</evidence>
<feature type="compositionally biased region" description="Basic residues" evidence="5">
    <location>
        <begin position="29"/>
        <end position="39"/>
    </location>
</feature>
<dbReference type="OrthoDB" id="273917at2759"/>
<dbReference type="PANTHER" id="PTHR23092:SF15">
    <property type="entry name" value="INACTIVE NON-CANONICAL POLY(A) RNA POLYMERASE PROTEIN TRF4-2-RELATED"/>
    <property type="match status" value="1"/>
</dbReference>
<feature type="compositionally biased region" description="Acidic residues" evidence="5">
    <location>
        <begin position="699"/>
        <end position="719"/>
    </location>
</feature>
<evidence type="ECO:0000259" key="6">
    <source>
        <dbReference type="Pfam" id="PF03828"/>
    </source>
</evidence>
<dbReference type="GO" id="GO:1990817">
    <property type="term" value="F:poly(A) RNA polymerase activity"/>
    <property type="evidence" value="ECO:0007669"/>
    <property type="project" value="UniProtKB-EC"/>
</dbReference>
<evidence type="ECO:0000256" key="3">
    <source>
        <dbReference type="ARBA" id="ARBA00022723"/>
    </source>
</evidence>
<evidence type="ECO:0000256" key="2">
    <source>
        <dbReference type="ARBA" id="ARBA00012388"/>
    </source>
</evidence>
<dbReference type="SUPFAM" id="SSF81631">
    <property type="entry name" value="PAP/OAS1 substrate-binding domain"/>
    <property type="match status" value="1"/>
</dbReference>
<feature type="compositionally biased region" description="Basic and acidic residues" evidence="5">
    <location>
        <begin position="110"/>
        <end position="125"/>
    </location>
</feature>
<proteinExistence type="inferred from homology"/>
<dbReference type="CDD" id="cd05402">
    <property type="entry name" value="NT_PAP_TUTase"/>
    <property type="match status" value="1"/>
</dbReference>
<dbReference type="Pfam" id="PF03828">
    <property type="entry name" value="PAP_assoc"/>
    <property type="match status" value="1"/>
</dbReference>
<evidence type="ECO:0000256" key="4">
    <source>
        <dbReference type="ARBA" id="ARBA00022842"/>
    </source>
</evidence>
<accession>A0A409XFM8</accession>
<name>A0A409XFM8_PSICY</name>
<evidence type="ECO:0000313" key="8">
    <source>
        <dbReference type="EMBL" id="PPQ89437.1"/>
    </source>
</evidence>
<feature type="domain" description="Poly(A) RNA polymerase mitochondrial-like central palm" evidence="7">
    <location>
        <begin position="231"/>
        <end position="361"/>
    </location>
</feature>
<dbReference type="GO" id="GO:0005730">
    <property type="term" value="C:nucleolus"/>
    <property type="evidence" value="ECO:0007669"/>
    <property type="project" value="TreeGrafter"/>
</dbReference>
<dbReference type="InterPro" id="IPR043519">
    <property type="entry name" value="NT_sf"/>
</dbReference>
<feature type="compositionally biased region" description="Basic and acidic residues" evidence="5">
    <location>
        <begin position="138"/>
        <end position="181"/>
    </location>
</feature>
<dbReference type="STRING" id="93625.A0A409XFM8"/>
<dbReference type="Pfam" id="PF22600">
    <property type="entry name" value="MTPAP-like_central"/>
    <property type="match status" value="1"/>
</dbReference>
<comment type="caution">
    <text evidence="8">The sequence shown here is derived from an EMBL/GenBank/DDBJ whole genome shotgun (WGS) entry which is preliminary data.</text>
</comment>
<feature type="region of interest" description="Disordered" evidence="5">
    <location>
        <begin position="590"/>
        <end position="740"/>
    </location>
</feature>
<dbReference type="InterPro" id="IPR045862">
    <property type="entry name" value="Trf4-like"/>
</dbReference>
<feature type="domain" description="PAP-associated" evidence="6">
    <location>
        <begin position="432"/>
        <end position="490"/>
    </location>
</feature>
<dbReference type="GO" id="GO:0003729">
    <property type="term" value="F:mRNA binding"/>
    <property type="evidence" value="ECO:0007669"/>
    <property type="project" value="TreeGrafter"/>
</dbReference>
<evidence type="ECO:0000259" key="7">
    <source>
        <dbReference type="Pfam" id="PF22600"/>
    </source>
</evidence>
<keyword evidence="3" id="KW-0479">Metal-binding</keyword>
<dbReference type="AlphaFoldDB" id="A0A409XFM8"/>
<feature type="compositionally biased region" description="Basic and acidic residues" evidence="5">
    <location>
        <begin position="720"/>
        <end position="738"/>
    </location>
</feature>
<sequence length="758" mass="84451">MPPTSPRASPRSKQTSSGNGEDRSSSGRSKNRRERRAAKKSAEDIPGTGAEPVASGSSTPRTRQSTEKGTPKDAVNGSTKTTTFEEGDDFIAFSDLSDDEPGPSNSKQDQNGKGKEAGHVSKREDVDADAGTRTSSKSKAESTMSDRARDKSKMREPSSRASAPEREWDRGKERMDDERSSGRNANGKRRHDEYDDGYANKKQRLDAASRKSPWVNGLDLQRCQNVAEMMHKEVDAFVKWISPTPVEDEVRGLIVAQVTKCVTLAFPDAVVYPFGSYQTKLYLPLGDIDLVVLSDSMAYSDKATVLHVLANALKRHGITSYVTIIAKAKVPIVKFVTTHGRFKVDISINQGNGLVSGQMITGFLKDMIPSAKGKESKALRSLVMITKAFLSQRSMNEVYTGGLGSYAIVCLAVSFLQMHPKIRRGEIDPEKNLGVLVMEFFELYGNHFNYDEVGISLRDGGTYFNKRQRGWHAEYKRNMLSIEDPADPSNDISSGSYNFHKVKTAFSGCHGILTSTAYMRAGILSSRHSGRSVPLRGHYEPDDLSILSTVMGITQETINHRRLVLELYDRRVLHNILGLKPLPIVVDSDGEYEDEKRRKESSSSSKSKSSRAIESAWDDVDRHSGSDDYEEHSTRDRHSRRSGHRQEPVAVEDEGGRYAIGRQPPKKRRKTGRAEDSHTVYFVNDDEDDEEQQLKYGGDYEDDDEDEEEGEYMSDEAADIDQRERSPRKDDPKKDARRSYWLSKAIGIGGVAVDGESN</sequence>
<dbReference type="Gene3D" id="3.30.460.10">
    <property type="entry name" value="Beta Polymerase, domain 2"/>
    <property type="match status" value="1"/>
</dbReference>
<evidence type="ECO:0000313" key="9">
    <source>
        <dbReference type="Proteomes" id="UP000283269"/>
    </source>
</evidence>
<dbReference type="EMBL" id="NHYD01001877">
    <property type="protein sequence ID" value="PPQ89437.1"/>
    <property type="molecule type" value="Genomic_DNA"/>
</dbReference>
<dbReference type="GO" id="GO:0031499">
    <property type="term" value="C:TRAMP complex"/>
    <property type="evidence" value="ECO:0007669"/>
    <property type="project" value="TreeGrafter"/>
</dbReference>
<dbReference type="InterPro" id="IPR054708">
    <property type="entry name" value="MTPAP-like_central"/>
</dbReference>
<dbReference type="GO" id="GO:0031123">
    <property type="term" value="P:RNA 3'-end processing"/>
    <property type="evidence" value="ECO:0007669"/>
    <property type="project" value="TreeGrafter"/>
</dbReference>
<evidence type="ECO:0000256" key="5">
    <source>
        <dbReference type="SAM" id="MobiDB-lite"/>
    </source>
</evidence>
<dbReference type="Gene3D" id="1.10.1410.10">
    <property type="match status" value="1"/>
</dbReference>
<keyword evidence="9" id="KW-1185">Reference proteome</keyword>
<dbReference type="InParanoid" id="A0A409XFM8"/>
<feature type="region of interest" description="Disordered" evidence="5">
    <location>
        <begin position="1"/>
        <end position="208"/>
    </location>
</feature>
<gene>
    <name evidence="8" type="ORF">CVT25_012816</name>
</gene>